<reference evidence="2 3" key="1">
    <citation type="submission" date="2019-01" db="EMBL/GenBank/DDBJ databases">
        <authorList>
            <consortium name="Pathogen Informatics"/>
        </authorList>
    </citation>
    <scope>NUCLEOTIDE SEQUENCE [LARGE SCALE GENOMIC DNA]</scope>
    <source>
        <strain evidence="2 3">NCTC10168</strain>
    </source>
</reference>
<dbReference type="Proteomes" id="UP000290243">
    <property type="component" value="Chromosome"/>
</dbReference>
<dbReference type="PANTHER" id="PTHR45615:SF63">
    <property type="entry name" value="CHROMOSOME UNDETERMINED SCAFFOLD_10, WHOLE GENOME SHOTGUN SEQUENCE"/>
    <property type="match status" value="1"/>
</dbReference>
<gene>
    <name evidence="2" type="ORF">NCTC10168_00517</name>
</gene>
<feature type="region of interest" description="Disordered" evidence="1">
    <location>
        <begin position="87"/>
        <end position="117"/>
    </location>
</feature>
<evidence type="ECO:0000313" key="2">
    <source>
        <dbReference type="EMBL" id="VEU75590.1"/>
    </source>
</evidence>
<feature type="compositionally biased region" description="Basic and acidic residues" evidence="1">
    <location>
        <begin position="253"/>
        <end position="266"/>
    </location>
</feature>
<keyword evidence="3" id="KW-1185">Reference proteome</keyword>
<dbReference type="EMBL" id="LR215037">
    <property type="protein sequence ID" value="VEU75590.1"/>
    <property type="molecule type" value="Genomic_DNA"/>
</dbReference>
<accession>A0A449B4S5</accession>
<dbReference type="KEGG" id="mmau:NCTC10168_00517"/>
<proteinExistence type="predicted"/>
<feature type="region of interest" description="Disordered" evidence="1">
    <location>
        <begin position="248"/>
        <end position="267"/>
    </location>
</feature>
<dbReference type="Gene3D" id="1.10.287.1490">
    <property type="match status" value="1"/>
</dbReference>
<evidence type="ECO:0000256" key="1">
    <source>
        <dbReference type="SAM" id="MobiDB-lite"/>
    </source>
</evidence>
<evidence type="ECO:0000313" key="3">
    <source>
        <dbReference type="Proteomes" id="UP000290243"/>
    </source>
</evidence>
<sequence>MKNNISNVELEKTNLEHQYSEKQRDIDNINHDISRINNQIETLRSENQTILNDIQTLKTQKQELTDKKTRNEQEKQELERQIAEKEQEIQEKESEISNNQNEIQSLETNKSSRTNDISSKELELNNLFNSIRNLTDLNNELQSSLSQKEANKTQLEQEKSRLEETKINLESEVQSLTSDLNSLTMNISAKEQELENLNQNISNLNLEIEILNRNKSSLQEEIQRLVEQKNSQSGSNSELEQEIFEKQNQISQKQEEINEKNSEKSTFEQTKNDLLNEIQTLQIDLGRKQTNLQELTSIHTELNNKVNELTNDKSNKTQNHETLKSNLRDLLSHENDLISSISELSASINKYKELLRIITNDQDENQTITNEGRNVVNGLVKELWDKINALEAENSALDSEISTQTNKLNSLVGSENNNFDNATEDSIVGGMKNEVSDLEEKIEKIVIKAVDIEFEKKDTMFLLKRGKQTWNGFVFNNDHIGYTRFLSNRDNNVINSIYDNMRQNLRESGLQVSDEFKNAIISSSFIPNHLKSNGKLAIRSKIKIDISQQQKDELIRQGYPNLKITYRTPFDNTNKSFSIDLTQRLGFTGMNLGEHSPNSNNILVSSITANENVWGDDNFLASQYNLGINKFTIYLVYMETSAGYEIAEFIDLYTTARAEHERSLGASYSFSTLIRAKRTNNSLTSVSVPSYIYNDGNNNIAEMTNRINKSLTNAGSANTFYTDISPMLGLDQSLTYQNFGRFDSSNPNYRKTFISDNLVVKNGISFANIAFSK</sequence>
<protein>
    <submittedName>
        <fullName evidence="2">Uncharacterized protein conserved in bacteria with the myosin-like domain</fullName>
    </submittedName>
</protein>
<dbReference type="AlphaFoldDB" id="A0A449B4S5"/>
<dbReference type="SUPFAM" id="SSF90257">
    <property type="entry name" value="Myosin rod fragments"/>
    <property type="match status" value="1"/>
</dbReference>
<dbReference type="PANTHER" id="PTHR45615">
    <property type="entry name" value="MYOSIN HEAVY CHAIN, NON-MUSCLE"/>
    <property type="match status" value="1"/>
</dbReference>
<name>A0A449B4S5_9BACT</name>
<feature type="compositionally biased region" description="Polar residues" evidence="1">
    <location>
        <begin position="100"/>
        <end position="117"/>
    </location>
</feature>
<dbReference type="RefSeq" id="WP_129646820.1">
    <property type="nucleotide sequence ID" value="NZ_LR215037.1"/>
</dbReference>
<organism evidence="2 3">
    <name type="scientific">Mycoplasmopsis maculosa</name>
    <dbReference type="NCBI Taxonomy" id="114885"/>
    <lineage>
        <taxon>Bacteria</taxon>
        <taxon>Bacillati</taxon>
        <taxon>Mycoplasmatota</taxon>
        <taxon>Mycoplasmoidales</taxon>
        <taxon>Metamycoplasmataceae</taxon>
        <taxon>Mycoplasmopsis</taxon>
    </lineage>
</organism>